<gene>
    <name evidence="1" type="ORF">KC19_8G138900</name>
</gene>
<sequence>MAHLPEPEWVITGCEAAEPGMRKSRSMVMQMHPGNDCDEFMNCSLRRLGFLHGWFERVAPSFCSARFFSPPVSPPPFPSSLLRLCLSQGIAANCVPLFSFF</sequence>
<keyword evidence="2" id="KW-1185">Reference proteome</keyword>
<organism evidence="1 2">
    <name type="scientific">Ceratodon purpureus</name>
    <name type="common">Fire moss</name>
    <name type="synonym">Dicranum purpureum</name>
    <dbReference type="NCBI Taxonomy" id="3225"/>
    <lineage>
        <taxon>Eukaryota</taxon>
        <taxon>Viridiplantae</taxon>
        <taxon>Streptophyta</taxon>
        <taxon>Embryophyta</taxon>
        <taxon>Bryophyta</taxon>
        <taxon>Bryophytina</taxon>
        <taxon>Bryopsida</taxon>
        <taxon>Dicranidae</taxon>
        <taxon>Pseudoditrichales</taxon>
        <taxon>Ditrichaceae</taxon>
        <taxon>Ceratodon</taxon>
    </lineage>
</organism>
<proteinExistence type="predicted"/>
<protein>
    <submittedName>
        <fullName evidence="1">Uncharacterized protein</fullName>
    </submittedName>
</protein>
<evidence type="ECO:0000313" key="1">
    <source>
        <dbReference type="EMBL" id="KAG0564773.1"/>
    </source>
</evidence>
<evidence type="ECO:0000313" key="2">
    <source>
        <dbReference type="Proteomes" id="UP000822688"/>
    </source>
</evidence>
<accession>A0A8T0H0Y0</accession>
<dbReference type="AlphaFoldDB" id="A0A8T0H0Y0"/>
<comment type="caution">
    <text evidence="1">The sequence shown here is derived from an EMBL/GenBank/DDBJ whole genome shotgun (WGS) entry which is preliminary data.</text>
</comment>
<name>A0A8T0H0Y0_CERPU</name>
<dbReference type="EMBL" id="CM026429">
    <property type="protein sequence ID" value="KAG0564773.1"/>
    <property type="molecule type" value="Genomic_DNA"/>
</dbReference>
<dbReference type="Proteomes" id="UP000822688">
    <property type="component" value="Chromosome 8"/>
</dbReference>
<reference evidence="1" key="1">
    <citation type="submission" date="2020-06" db="EMBL/GenBank/DDBJ databases">
        <title>WGS assembly of Ceratodon purpureus strain R40.</title>
        <authorList>
            <person name="Carey S.B."/>
            <person name="Jenkins J."/>
            <person name="Shu S."/>
            <person name="Lovell J.T."/>
            <person name="Sreedasyam A."/>
            <person name="Maumus F."/>
            <person name="Tiley G.P."/>
            <person name="Fernandez-Pozo N."/>
            <person name="Barry K."/>
            <person name="Chen C."/>
            <person name="Wang M."/>
            <person name="Lipzen A."/>
            <person name="Daum C."/>
            <person name="Saski C.A."/>
            <person name="Payton A.C."/>
            <person name="Mcbreen J.C."/>
            <person name="Conrad R.E."/>
            <person name="Kollar L.M."/>
            <person name="Olsson S."/>
            <person name="Huttunen S."/>
            <person name="Landis J.B."/>
            <person name="Wickett N.J."/>
            <person name="Johnson M.G."/>
            <person name="Rensing S.A."/>
            <person name="Grimwood J."/>
            <person name="Schmutz J."/>
            <person name="Mcdaniel S.F."/>
        </authorList>
    </citation>
    <scope>NUCLEOTIDE SEQUENCE</scope>
    <source>
        <strain evidence="1">R40</strain>
    </source>
</reference>